<gene>
    <name evidence="2" type="ORF">DSL92_08495</name>
</gene>
<dbReference type="Gene3D" id="3.20.20.450">
    <property type="entry name" value="EAL domain"/>
    <property type="match status" value="1"/>
</dbReference>
<dbReference type="PANTHER" id="PTHR33121:SF71">
    <property type="entry name" value="OXYGEN SENSOR PROTEIN DOSP"/>
    <property type="match status" value="1"/>
</dbReference>
<evidence type="ECO:0000313" key="2">
    <source>
        <dbReference type="EMBL" id="RUA21956.1"/>
    </source>
</evidence>
<dbReference type="AlphaFoldDB" id="A0A3S0R4G7"/>
<dbReference type="SUPFAM" id="SSF141868">
    <property type="entry name" value="EAL domain-like"/>
    <property type="match status" value="1"/>
</dbReference>
<organism evidence="2">
    <name type="scientific">Billgrantia gudaonensis</name>
    <dbReference type="NCBI Taxonomy" id="376427"/>
    <lineage>
        <taxon>Bacteria</taxon>
        <taxon>Pseudomonadati</taxon>
        <taxon>Pseudomonadota</taxon>
        <taxon>Gammaproteobacteria</taxon>
        <taxon>Oceanospirillales</taxon>
        <taxon>Halomonadaceae</taxon>
        <taxon>Billgrantia</taxon>
    </lineage>
</organism>
<name>A0A3S0R4G7_9GAMM</name>
<proteinExistence type="predicted"/>
<reference evidence="2" key="1">
    <citation type="submission" date="2018-12" db="EMBL/GenBank/DDBJ databases">
        <authorList>
            <person name="Jadhav K."/>
            <person name="Kushwaha B."/>
            <person name="Jadhav I."/>
        </authorList>
    </citation>
    <scope>NUCLEOTIDE SEQUENCE [LARGE SCALE GENOMIC DNA]</scope>
    <source>
        <strain evidence="2">SBS 10</strain>
    </source>
</reference>
<sequence length="134" mass="14831">MVLSALEEERIVPLFQPIADARTGRWPSTSCSCIQVGDRRAGWEFIDIAESIGVIHKMDYQLIEKAFAQVQEQGYEGMLFINLSPKSLIVGEFIGRIHQLAIDHAFAPSASSPNSPNAKPSAILVAREVRARPR</sequence>
<accession>A0A3S0R4G7</accession>
<feature type="domain" description="EAL" evidence="1">
    <location>
        <begin position="3"/>
        <end position="108"/>
    </location>
</feature>
<dbReference type="GO" id="GO:0071111">
    <property type="term" value="F:cyclic-guanylate-specific phosphodiesterase activity"/>
    <property type="evidence" value="ECO:0007669"/>
    <property type="project" value="InterPro"/>
</dbReference>
<dbReference type="PANTHER" id="PTHR33121">
    <property type="entry name" value="CYCLIC DI-GMP PHOSPHODIESTERASE PDEF"/>
    <property type="match status" value="1"/>
</dbReference>
<dbReference type="InterPro" id="IPR050706">
    <property type="entry name" value="Cyclic-di-GMP_PDE-like"/>
</dbReference>
<dbReference type="EMBL" id="RXHI01000028">
    <property type="protein sequence ID" value="RUA21956.1"/>
    <property type="molecule type" value="Genomic_DNA"/>
</dbReference>
<protein>
    <submittedName>
        <fullName evidence="2">EAL domain-containing protein</fullName>
    </submittedName>
</protein>
<dbReference type="InterPro" id="IPR001633">
    <property type="entry name" value="EAL_dom"/>
</dbReference>
<comment type="caution">
    <text evidence="2">The sequence shown here is derived from an EMBL/GenBank/DDBJ whole genome shotgun (WGS) entry which is preliminary data.</text>
</comment>
<dbReference type="InterPro" id="IPR035919">
    <property type="entry name" value="EAL_sf"/>
</dbReference>
<evidence type="ECO:0000259" key="1">
    <source>
        <dbReference type="Pfam" id="PF00563"/>
    </source>
</evidence>
<dbReference type="Pfam" id="PF00563">
    <property type="entry name" value="EAL"/>
    <property type="match status" value="1"/>
</dbReference>